<keyword evidence="4" id="KW-0645">Protease</keyword>
<evidence type="ECO:0000256" key="1">
    <source>
        <dbReference type="ARBA" id="ARBA00001070"/>
    </source>
</evidence>
<keyword evidence="10" id="KW-1185">Reference proteome</keyword>
<dbReference type="Pfam" id="PF02897">
    <property type="entry name" value="Peptidase_S9_N"/>
    <property type="match status" value="1"/>
</dbReference>
<proteinExistence type="inferred from homology"/>
<evidence type="ECO:0000256" key="3">
    <source>
        <dbReference type="ARBA" id="ARBA00011897"/>
    </source>
</evidence>
<dbReference type="Gene3D" id="2.130.10.120">
    <property type="entry name" value="Prolyl oligopeptidase, N-terminal domain"/>
    <property type="match status" value="1"/>
</dbReference>
<dbReference type="EC" id="3.4.21.26" evidence="3"/>
<dbReference type="Pfam" id="PF00326">
    <property type="entry name" value="Peptidase_S9"/>
    <property type="match status" value="1"/>
</dbReference>
<dbReference type="InterPro" id="IPR051167">
    <property type="entry name" value="Prolyl_oligopep/macrocyclase"/>
</dbReference>
<reference evidence="10" key="1">
    <citation type="journal article" date="2019" name="Int. J. Syst. Evol. Microbiol.">
        <title>The Global Catalogue of Microorganisms (GCM) 10K type strain sequencing project: providing services to taxonomists for standard genome sequencing and annotation.</title>
        <authorList>
            <consortium name="The Broad Institute Genomics Platform"/>
            <consortium name="The Broad Institute Genome Sequencing Center for Infectious Disease"/>
            <person name="Wu L."/>
            <person name="Ma J."/>
        </authorList>
    </citation>
    <scope>NUCLEOTIDE SEQUENCE [LARGE SCALE GENOMIC DNA]</scope>
    <source>
        <strain evidence="10">JCM 18123</strain>
    </source>
</reference>
<evidence type="ECO:0000256" key="4">
    <source>
        <dbReference type="ARBA" id="ARBA00022670"/>
    </source>
</evidence>
<dbReference type="PANTHER" id="PTHR42881">
    <property type="entry name" value="PROLYL ENDOPEPTIDASE"/>
    <property type="match status" value="1"/>
</dbReference>
<evidence type="ECO:0000256" key="5">
    <source>
        <dbReference type="ARBA" id="ARBA00022801"/>
    </source>
</evidence>
<name>A0ABP9GXJ1_9ACTN</name>
<evidence type="ECO:0000259" key="7">
    <source>
        <dbReference type="Pfam" id="PF00326"/>
    </source>
</evidence>
<dbReference type="PANTHER" id="PTHR42881:SF2">
    <property type="entry name" value="PROLYL ENDOPEPTIDASE"/>
    <property type="match status" value="1"/>
</dbReference>
<comment type="similarity">
    <text evidence="2">Belongs to the peptidase S9A family.</text>
</comment>
<evidence type="ECO:0000259" key="8">
    <source>
        <dbReference type="Pfam" id="PF02897"/>
    </source>
</evidence>
<protein>
    <recommendedName>
        <fullName evidence="3">prolyl oligopeptidase</fullName>
        <ecNumber evidence="3">3.4.21.26</ecNumber>
    </recommendedName>
</protein>
<dbReference type="InterPro" id="IPR029058">
    <property type="entry name" value="AB_hydrolase_fold"/>
</dbReference>
<evidence type="ECO:0000313" key="9">
    <source>
        <dbReference type="EMBL" id="GAA4950618.1"/>
    </source>
</evidence>
<evidence type="ECO:0000256" key="6">
    <source>
        <dbReference type="ARBA" id="ARBA00022825"/>
    </source>
</evidence>
<comment type="catalytic activity">
    <reaction evidence="1">
        <text>Hydrolysis of Pro-|-Xaa &gt;&gt; Ala-|-Xaa in oligopeptides.</text>
        <dbReference type="EC" id="3.4.21.26"/>
    </reaction>
</comment>
<keyword evidence="5" id="KW-0378">Hydrolase</keyword>
<evidence type="ECO:0000313" key="10">
    <source>
        <dbReference type="Proteomes" id="UP001499993"/>
    </source>
</evidence>
<dbReference type="InterPro" id="IPR023302">
    <property type="entry name" value="Pept_S9A_N"/>
</dbReference>
<dbReference type="SUPFAM" id="SSF50993">
    <property type="entry name" value="Peptidase/esterase 'gauge' domain"/>
    <property type="match status" value="1"/>
</dbReference>
<dbReference type="Gene3D" id="3.40.50.1820">
    <property type="entry name" value="alpha/beta hydrolase"/>
    <property type="match status" value="1"/>
</dbReference>
<dbReference type="Proteomes" id="UP001499993">
    <property type="component" value="Unassembled WGS sequence"/>
</dbReference>
<dbReference type="PRINTS" id="PR00862">
    <property type="entry name" value="PROLIGOPTASE"/>
</dbReference>
<dbReference type="EMBL" id="BAABIK010000024">
    <property type="protein sequence ID" value="GAA4950618.1"/>
    <property type="molecule type" value="Genomic_DNA"/>
</dbReference>
<dbReference type="InterPro" id="IPR002471">
    <property type="entry name" value="Pept_S9_AS"/>
</dbReference>
<sequence>MPEPRYPAAERTDCVEVLHGRSVADPYRWLEEPRSPESKEWSDAQDALYVEQARRWPGREDFAEDIRALLGAGFVGAPAWRGDRCLFMRRTGEQEHGVLYLAEPGSGLGAARERPLIDPVALDPSGRTTLDSWRPDPEGRLLAYQLSAGGDEESLLRVMDVDTGAVVDGPIERCRYSPVAWLPGGEAFYYVRRLAPGQVPEGDEQYHRRVYLHRVGTPTDQDVLVFGEGRDKTEHYGVEVSRDGRWLVLTAAKGTSASNDAWIADLAEDGWERPRFVTVQEGHDAEVLPSVGRDGRMYVFTDRGAPRGRLCVADPRTPGPERWRTLVAADPDAVLMDFAVLDGPQSDGGVLLVSWQRHAISEVTVHDLETGARRGAVELPGLGSVGGFTARPEGGHEAWFGYTDTTSPTSVYAYDAREGRLSLWAAAPGAPEVPDVRTEQVAFTSRDGTAVRMLVVSPAGEERPRPAILYGYGGFRIAMTPGYSATALSWVRAGGVYAVANLRGGLEEGEEWHRAGMLGAKQNVFDDCAAAAEHLIESGRTTPGQLAVMGGSNGGLLVGAALTQRPDLFAAAVCSAPLLDMVRYERFGLGELWNVEYGSASDPEALGWLLDYSPYHRVADGTVYPATLFTVFDNDSRVDPMHARKMCAALQHATAAPLRERPVLLRRESEVGHSTRAISRTIGLSADQLAFLALFTGLETAPE</sequence>
<organism evidence="9 10">
    <name type="scientific">Streptomonospora halophila</name>
    <dbReference type="NCBI Taxonomy" id="427369"/>
    <lineage>
        <taxon>Bacteria</taxon>
        <taxon>Bacillati</taxon>
        <taxon>Actinomycetota</taxon>
        <taxon>Actinomycetes</taxon>
        <taxon>Streptosporangiales</taxon>
        <taxon>Nocardiopsidaceae</taxon>
        <taxon>Streptomonospora</taxon>
    </lineage>
</organism>
<dbReference type="InterPro" id="IPR001375">
    <property type="entry name" value="Peptidase_S9_cat"/>
</dbReference>
<dbReference type="SUPFAM" id="SSF53474">
    <property type="entry name" value="alpha/beta-Hydrolases"/>
    <property type="match status" value="1"/>
</dbReference>
<dbReference type="PROSITE" id="PS00708">
    <property type="entry name" value="PRO_ENDOPEP_SER"/>
    <property type="match status" value="1"/>
</dbReference>
<gene>
    <name evidence="9" type="ORF">GCM10023224_38680</name>
</gene>
<feature type="domain" description="Peptidase S9A N-terminal" evidence="8">
    <location>
        <begin position="8"/>
        <end position="425"/>
    </location>
</feature>
<dbReference type="RefSeq" id="WP_345557951.1">
    <property type="nucleotide sequence ID" value="NZ_BAABIK010000024.1"/>
</dbReference>
<accession>A0ABP9GXJ1</accession>
<comment type="caution">
    <text evidence="9">The sequence shown here is derived from an EMBL/GenBank/DDBJ whole genome shotgun (WGS) entry which is preliminary data.</text>
</comment>
<dbReference type="InterPro" id="IPR002470">
    <property type="entry name" value="Peptidase_S9A"/>
</dbReference>
<feature type="domain" description="Peptidase S9 prolyl oligopeptidase catalytic" evidence="7">
    <location>
        <begin position="484"/>
        <end position="693"/>
    </location>
</feature>
<keyword evidence="6" id="KW-0720">Serine protease</keyword>
<evidence type="ECO:0000256" key="2">
    <source>
        <dbReference type="ARBA" id="ARBA00005228"/>
    </source>
</evidence>